<evidence type="ECO:0000256" key="4">
    <source>
        <dbReference type="ARBA" id="ARBA00022679"/>
    </source>
</evidence>
<dbReference type="SUPFAM" id="SSF53335">
    <property type="entry name" value="S-adenosyl-L-methionine-dependent methyltransferases"/>
    <property type="match status" value="1"/>
</dbReference>
<dbReference type="InterPro" id="IPR035996">
    <property type="entry name" value="4pyrrol_Methylase_sf"/>
</dbReference>
<dbReference type="Gene3D" id="3.40.1010.10">
    <property type="entry name" value="Cobalt-precorrin-4 Transmethylase, Domain 1"/>
    <property type="match status" value="1"/>
</dbReference>
<keyword evidence="5" id="KW-0949">S-adenosyl-L-methionine</keyword>
<dbReference type="Gene3D" id="3.40.50.150">
    <property type="entry name" value="Vaccinia Virus protein VP39"/>
    <property type="match status" value="1"/>
</dbReference>
<dbReference type="EMBL" id="CP076129">
    <property type="protein sequence ID" value="QWG10149.1"/>
    <property type="molecule type" value="Genomic_DNA"/>
</dbReference>
<dbReference type="InterPro" id="IPR014777">
    <property type="entry name" value="4pyrrole_Mease_sub1"/>
</dbReference>
<dbReference type="NCBIfam" id="TIGR02469">
    <property type="entry name" value="CbiT"/>
    <property type="match status" value="1"/>
</dbReference>
<dbReference type="InterPro" id="IPR014008">
    <property type="entry name" value="Cbl_synth_MTase_CbiT"/>
</dbReference>
<gene>
    <name evidence="6" type="primary">cbiE</name>
    <name evidence="6" type="ORF">KM029_20925</name>
</gene>
<accession>A0ABX8H2L1</accession>
<evidence type="ECO:0000256" key="2">
    <source>
        <dbReference type="ARBA" id="ARBA00022573"/>
    </source>
</evidence>
<dbReference type="SUPFAM" id="SSF53790">
    <property type="entry name" value="Tetrapyrrole methylase"/>
    <property type="match status" value="1"/>
</dbReference>
<dbReference type="InterPro" id="IPR050714">
    <property type="entry name" value="Cobalamin_biosynth_MTase"/>
</dbReference>
<protein>
    <submittedName>
        <fullName evidence="6">Precorrin-6y C5,15-methyltransferase (Decarboxylating) subunit CbiE</fullName>
    </submittedName>
</protein>
<dbReference type="PANTHER" id="PTHR43182">
    <property type="entry name" value="COBALT-PRECORRIN-6B C(15)-METHYLTRANSFERASE (DECARBOXYLATING)"/>
    <property type="match status" value="1"/>
</dbReference>
<dbReference type="NCBIfam" id="TIGR02467">
    <property type="entry name" value="CbiE"/>
    <property type="match status" value="1"/>
</dbReference>
<evidence type="ECO:0000256" key="5">
    <source>
        <dbReference type="ARBA" id="ARBA00022691"/>
    </source>
</evidence>
<reference evidence="6 7" key="1">
    <citation type="submission" date="2021-05" db="EMBL/GenBank/DDBJ databases">
        <title>Comparative genomic studies on the polysaccharide-degrading batcterial strains of the Flammeovirga genus.</title>
        <authorList>
            <person name="Zewei F."/>
            <person name="Zheng Z."/>
            <person name="Yu L."/>
            <person name="Ruyue G."/>
            <person name="Yanhong M."/>
            <person name="Yuanyuan C."/>
            <person name="Jingyan G."/>
            <person name="Wenjun H."/>
        </authorList>
    </citation>
    <scope>NUCLEOTIDE SEQUENCE [LARGE SCALE GENOMIC DNA]</scope>
    <source>
        <strain evidence="6 7">YS10</strain>
    </source>
</reference>
<dbReference type="PANTHER" id="PTHR43182:SF1">
    <property type="entry name" value="COBALT-PRECORRIN-7 C(5)-METHYLTRANSFERASE"/>
    <property type="match status" value="1"/>
</dbReference>
<proteinExistence type="predicted"/>
<comment type="pathway">
    <text evidence="1">Cofactor biosynthesis; adenosylcobalamin biosynthesis.</text>
</comment>
<keyword evidence="4" id="KW-0808">Transferase</keyword>
<keyword evidence="3" id="KW-0489">Methyltransferase</keyword>
<evidence type="ECO:0000313" key="7">
    <source>
        <dbReference type="Proteomes" id="UP000682802"/>
    </source>
</evidence>
<name>A0ABX8H2L1_9BACT</name>
<dbReference type="InterPro" id="IPR006365">
    <property type="entry name" value="Cbl_synth_CobL"/>
</dbReference>
<evidence type="ECO:0000256" key="1">
    <source>
        <dbReference type="ARBA" id="ARBA00004953"/>
    </source>
</evidence>
<dbReference type="CDD" id="cd11644">
    <property type="entry name" value="Precorrin-6Y-MT"/>
    <property type="match status" value="1"/>
</dbReference>
<dbReference type="Proteomes" id="UP000682802">
    <property type="component" value="Chromosome 2"/>
</dbReference>
<sequence length="401" mass="45710">MNASPLHIDLIGIGNKTNSELSSEYRLLIQKHRLFSGGKRHYDLVKHLLPKQHEWIDIAGKMPDLMNKYMEADQKRIVVFASGDPLFFGFANTVKRLLPQASICVYPYFNALQLLAHKAVLNYSNLCTISLHGRNTWKPLDKCLINGEERIGILTDNTHSPRHIAERLRLYNFLDYELLIGEELEGKNEKIRQLSIEETLLINDFQKLNCVILIKKSERKVPLSFSDSSFQTLEGRPGMITKQAIRSITIPSLELHNKKCFWDIGSCTGAIAIETQLSYPSLNVFAFEIRQECDQIIANNTYTHQCPGIHIEINDFMKLDLDEFQKPDAIFIGGHGNRLAEMMGKIDYVLDKGGIVVMNTILEKSFNTFIKCATDLNYQLLPPLKISLNEHNTVHVLVAKK</sequence>
<dbReference type="InterPro" id="IPR012818">
    <property type="entry name" value="CbiE"/>
</dbReference>
<dbReference type="InterPro" id="IPR029063">
    <property type="entry name" value="SAM-dependent_MTases_sf"/>
</dbReference>
<keyword evidence="7" id="KW-1185">Reference proteome</keyword>
<evidence type="ECO:0000256" key="3">
    <source>
        <dbReference type="ARBA" id="ARBA00022603"/>
    </source>
</evidence>
<evidence type="ECO:0000313" key="6">
    <source>
        <dbReference type="EMBL" id="QWG10149.1"/>
    </source>
</evidence>
<dbReference type="RefSeq" id="WP_158631237.1">
    <property type="nucleotide sequence ID" value="NZ_CP076129.1"/>
</dbReference>
<keyword evidence="2" id="KW-0169">Cobalamin biosynthesis</keyword>
<organism evidence="6 7">
    <name type="scientific">Flammeovirga kamogawensis</name>
    <dbReference type="NCBI Taxonomy" id="373891"/>
    <lineage>
        <taxon>Bacteria</taxon>
        <taxon>Pseudomonadati</taxon>
        <taxon>Bacteroidota</taxon>
        <taxon>Cytophagia</taxon>
        <taxon>Cytophagales</taxon>
        <taxon>Flammeovirgaceae</taxon>
        <taxon>Flammeovirga</taxon>
    </lineage>
</organism>
<dbReference type="PIRSF" id="PIRSF036428">
    <property type="entry name" value="CobL"/>
    <property type="match status" value="1"/>
</dbReference>